<evidence type="ECO:0000313" key="1">
    <source>
        <dbReference type="EMBL" id="OAY50038.1"/>
    </source>
</evidence>
<gene>
    <name evidence="1" type="ORF">MANES_05G103500</name>
</gene>
<organism evidence="1">
    <name type="scientific">Manihot esculenta</name>
    <name type="common">Cassava</name>
    <name type="synonym">Jatropha manihot</name>
    <dbReference type="NCBI Taxonomy" id="3983"/>
    <lineage>
        <taxon>Eukaryota</taxon>
        <taxon>Viridiplantae</taxon>
        <taxon>Streptophyta</taxon>
        <taxon>Embryophyta</taxon>
        <taxon>Tracheophyta</taxon>
        <taxon>Spermatophyta</taxon>
        <taxon>Magnoliopsida</taxon>
        <taxon>eudicotyledons</taxon>
        <taxon>Gunneridae</taxon>
        <taxon>Pentapetalae</taxon>
        <taxon>rosids</taxon>
        <taxon>fabids</taxon>
        <taxon>Malpighiales</taxon>
        <taxon>Euphorbiaceae</taxon>
        <taxon>Crotonoideae</taxon>
        <taxon>Manihoteae</taxon>
        <taxon>Manihot</taxon>
    </lineage>
</organism>
<name>A0A2C9VUX9_MANES</name>
<sequence length="61" mass="7110">MNSGLYLLILIELRNYGLLNASQILPLTEKSMFLGQDIENQLLNNDSEKMKNLKRKCRLKE</sequence>
<dbReference type="AlphaFoldDB" id="A0A2C9VUX9"/>
<reference evidence="1" key="1">
    <citation type="submission" date="2016-02" db="EMBL/GenBank/DDBJ databases">
        <title>WGS assembly of Manihot esculenta.</title>
        <authorList>
            <person name="Bredeson J.V."/>
            <person name="Prochnik S.E."/>
            <person name="Lyons J.B."/>
            <person name="Schmutz J."/>
            <person name="Grimwood J."/>
            <person name="Vrebalov J."/>
            <person name="Bart R.S."/>
            <person name="Amuge T."/>
            <person name="Ferguson M.E."/>
            <person name="Green R."/>
            <person name="Putnam N."/>
            <person name="Stites J."/>
            <person name="Rounsley S."/>
            <person name="Rokhsar D.S."/>
        </authorList>
    </citation>
    <scope>NUCLEOTIDE SEQUENCE [LARGE SCALE GENOMIC DNA]</scope>
    <source>
        <tissue evidence="1">Leaf</tissue>
    </source>
</reference>
<accession>A0A2C9VUX9</accession>
<dbReference type="EMBL" id="CM004391">
    <property type="protein sequence ID" value="OAY50038.1"/>
    <property type="molecule type" value="Genomic_DNA"/>
</dbReference>
<proteinExistence type="predicted"/>
<protein>
    <submittedName>
        <fullName evidence="1">Uncharacterized protein</fullName>
    </submittedName>
</protein>